<evidence type="ECO:0000313" key="2">
    <source>
        <dbReference type="EMBL" id="GMF58178.1"/>
    </source>
</evidence>
<proteinExistence type="predicted"/>
<sequence>MSWCACPDTSQGFNRESNQEDVEIKLEPGIDVPAVSGSQQTQLREEGSTEGQSTGRSSDRGEATTVKTVVTSSNPTPSVSTKKKSRSSRKKLKVPGSDAGDRGDAAIIAEDQLEDAFYRNGLAAFMKEDPVMKIVRPTKLIGSALLGPVTTPPTMNHKLDAAKTMLHLLKEAGYAPRAFDAHELFDLELKTIEGSLQNLFDKLAPLVGTASTGGTEKLMVTQAAERMTGSSPYASAHASVTSEMGSETSGSVYQERMPLGPAGEAMLQARRATFKEEQSSNKTTGASTRDQDRPSRMQTFFDAAMDRFLKEQHTTETRSATTARKTPEIQDVDMELVGIKVTLAGSLVYYFDAWVGAQSGQTAILGMDFMVPAGIRLDLADGSLFLPDEVKIQLSGRRQLYRVNSQLVTLDQPLEVPEAEAIEIPIRSGPSPNSKLWVTRGPSWVPTVVKGLGRTRYLRLTNVSEAKVILQRDVKLGIWLAPDAVPRLQGFVSVGKRRYSEWQNLAFEATTDLQQAPKDAEQPADPMVERPQYLTPTQIARRPMLDPKPVVSAIARRDVLSTGKPPEIVQEERLHDRDAGPPTEMLGEPAIPSTQSDHRIDTTPTRDPTIATSEHPALKSEVAEEERICHHEGGDLFAEDVEQDMALLREVVSTTDEITIEDIQAGDPESNTPEEIYRLRRIIWRRKHLLIGKGNALLLAALGAVCDIDVGGAAPVAQRVRPVAPQF</sequence>
<feature type="compositionally biased region" description="Low complexity" evidence="1">
    <location>
        <begin position="64"/>
        <end position="80"/>
    </location>
</feature>
<name>A0A9W7D441_9STRA</name>
<feature type="compositionally biased region" description="Polar residues" evidence="1">
    <location>
        <begin position="602"/>
        <end position="612"/>
    </location>
</feature>
<dbReference type="EMBL" id="BSXT01004543">
    <property type="protein sequence ID" value="GMF58178.1"/>
    <property type="molecule type" value="Genomic_DNA"/>
</dbReference>
<comment type="caution">
    <text evidence="2">The sequence shown here is derived from an EMBL/GenBank/DDBJ whole genome shotgun (WGS) entry which is preliminary data.</text>
</comment>
<reference evidence="2" key="1">
    <citation type="submission" date="2023-04" db="EMBL/GenBank/DDBJ databases">
        <title>Phytophthora fragariaefolia NBRC 109709.</title>
        <authorList>
            <person name="Ichikawa N."/>
            <person name="Sato H."/>
            <person name="Tonouchi N."/>
        </authorList>
    </citation>
    <scope>NUCLEOTIDE SEQUENCE</scope>
    <source>
        <strain evidence="2">NBRC 109709</strain>
    </source>
</reference>
<feature type="region of interest" description="Disordered" evidence="1">
    <location>
        <begin position="27"/>
        <end position="103"/>
    </location>
</feature>
<dbReference type="AlphaFoldDB" id="A0A9W7D441"/>
<evidence type="ECO:0000313" key="3">
    <source>
        <dbReference type="Proteomes" id="UP001165121"/>
    </source>
</evidence>
<accession>A0A9W7D441</accession>
<feature type="region of interest" description="Disordered" evidence="1">
    <location>
        <begin position="228"/>
        <end position="256"/>
    </location>
</feature>
<evidence type="ECO:0000256" key="1">
    <source>
        <dbReference type="SAM" id="MobiDB-lite"/>
    </source>
</evidence>
<feature type="region of interest" description="Disordered" evidence="1">
    <location>
        <begin position="272"/>
        <end position="295"/>
    </location>
</feature>
<dbReference type="Proteomes" id="UP001165121">
    <property type="component" value="Unassembled WGS sequence"/>
</dbReference>
<feature type="compositionally biased region" description="Polar residues" evidence="1">
    <location>
        <begin position="228"/>
        <end position="252"/>
    </location>
</feature>
<feature type="region of interest" description="Disordered" evidence="1">
    <location>
        <begin position="575"/>
        <end position="622"/>
    </location>
</feature>
<protein>
    <submittedName>
        <fullName evidence="2">Unnamed protein product</fullName>
    </submittedName>
</protein>
<gene>
    <name evidence="2" type="ORF">Pfra01_002496900</name>
</gene>
<feature type="region of interest" description="Disordered" evidence="1">
    <location>
        <begin position="1"/>
        <end position="20"/>
    </location>
</feature>
<feature type="compositionally biased region" description="Basic residues" evidence="1">
    <location>
        <begin position="81"/>
        <end position="93"/>
    </location>
</feature>
<organism evidence="2 3">
    <name type="scientific">Phytophthora fragariaefolia</name>
    <dbReference type="NCBI Taxonomy" id="1490495"/>
    <lineage>
        <taxon>Eukaryota</taxon>
        <taxon>Sar</taxon>
        <taxon>Stramenopiles</taxon>
        <taxon>Oomycota</taxon>
        <taxon>Peronosporomycetes</taxon>
        <taxon>Peronosporales</taxon>
        <taxon>Peronosporaceae</taxon>
        <taxon>Phytophthora</taxon>
    </lineage>
</organism>
<keyword evidence="3" id="KW-1185">Reference proteome</keyword>